<feature type="domain" description="HTH lysR-type" evidence="5">
    <location>
        <begin position="1"/>
        <end position="59"/>
    </location>
</feature>
<dbReference type="PANTHER" id="PTHR30537:SF5">
    <property type="entry name" value="HTH-TYPE TRANSCRIPTIONAL ACTIVATOR TTDR-RELATED"/>
    <property type="match status" value="1"/>
</dbReference>
<reference evidence="7" key="1">
    <citation type="journal article" date="2014" name="Environ. Microbiol.">
        <title>Comparative genomics of the marine bacterial genus Glaciecola reveals the high degree of genomic diversity and genomic characteristic for cold adaptation.</title>
        <authorList>
            <person name="Qin Q.L."/>
            <person name="Xie B.B."/>
            <person name="Yu Y."/>
            <person name="Shu Y.L."/>
            <person name="Rong J.C."/>
            <person name="Zhang Y.J."/>
            <person name="Zhao D.L."/>
            <person name="Chen X.L."/>
            <person name="Zhang X.Y."/>
            <person name="Chen B."/>
            <person name="Zhou B.C."/>
            <person name="Zhang Y.Z."/>
        </authorList>
    </citation>
    <scope>NUCLEOTIDE SEQUENCE [LARGE SCALE GENOMIC DNA]</scope>
    <source>
        <strain evidence="7">LMG 21857</strain>
    </source>
</reference>
<evidence type="ECO:0000259" key="5">
    <source>
        <dbReference type="PROSITE" id="PS50931"/>
    </source>
</evidence>
<dbReference type="CDD" id="cd08422">
    <property type="entry name" value="PBP2_CrgA_like"/>
    <property type="match status" value="1"/>
</dbReference>
<dbReference type="InterPro" id="IPR058163">
    <property type="entry name" value="LysR-type_TF_proteobact-type"/>
</dbReference>
<dbReference type="Gene3D" id="3.40.190.290">
    <property type="match status" value="1"/>
</dbReference>
<keyword evidence="2" id="KW-0805">Transcription regulation</keyword>
<dbReference type="Proteomes" id="UP000006322">
    <property type="component" value="Unassembled WGS sequence"/>
</dbReference>
<dbReference type="SUPFAM" id="SSF53850">
    <property type="entry name" value="Periplasmic binding protein-like II"/>
    <property type="match status" value="1"/>
</dbReference>
<dbReference type="GO" id="GO:0003677">
    <property type="term" value="F:DNA binding"/>
    <property type="evidence" value="ECO:0007669"/>
    <property type="project" value="UniProtKB-KW"/>
</dbReference>
<dbReference type="InterPro" id="IPR005119">
    <property type="entry name" value="LysR_subst-bd"/>
</dbReference>
<organism evidence="6 7">
    <name type="scientific">Paraglaciecola polaris LMG 21857</name>
    <dbReference type="NCBI Taxonomy" id="1129793"/>
    <lineage>
        <taxon>Bacteria</taxon>
        <taxon>Pseudomonadati</taxon>
        <taxon>Pseudomonadota</taxon>
        <taxon>Gammaproteobacteria</taxon>
        <taxon>Alteromonadales</taxon>
        <taxon>Alteromonadaceae</taxon>
        <taxon>Paraglaciecola</taxon>
    </lineage>
</organism>
<evidence type="ECO:0000256" key="1">
    <source>
        <dbReference type="ARBA" id="ARBA00009437"/>
    </source>
</evidence>
<dbReference type="InterPro" id="IPR036388">
    <property type="entry name" value="WH-like_DNA-bd_sf"/>
</dbReference>
<evidence type="ECO:0000313" key="7">
    <source>
        <dbReference type="Proteomes" id="UP000006322"/>
    </source>
</evidence>
<name>K6ZWU3_9ALTE</name>
<dbReference type="EMBL" id="BAER01000053">
    <property type="protein sequence ID" value="GAC33263.1"/>
    <property type="molecule type" value="Genomic_DNA"/>
</dbReference>
<keyword evidence="4" id="KW-0804">Transcription</keyword>
<keyword evidence="7" id="KW-1185">Reference proteome</keyword>
<dbReference type="InterPro" id="IPR000847">
    <property type="entry name" value="LysR_HTH_N"/>
</dbReference>
<evidence type="ECO:0000313" key="6">
    <source>
        <dbReference type="EMBL" id="GAC33263.1"/>
    </source>
</evidence>
<dbReference type="Pfam" id="PF00126">
    <property type="entry name" value="HTH_1"/>
    <property type="match status" value="1"/>
</dbReference>
<comment type="similarity">
    <text evidence="1">Belongs to the LysR transcriptional regulatory family.</text>
</comment>
<dbReference type="AlphaFoldDB" id="K6ZWU3"/>
<dbReference type="InterPro" id="IPR036390">
    <property type="entry name" value="WH_DNA-bd_sf"/>
</dbReference>
<sequence length="302" mass="33889">MDRLETMKAFVTVAELGSFTKAAEKLATSNQLVSKYVSQFEEQLGVRLFNRTTRRVHLTQEGEQCLQHAIHILDSVHDMENHFGEIQKAAKGLLHISAPVSFSTLHLAPLIRDFKKQYPEVGVNLELSDRKVDVIEEGFDVTLRIGHLKSSSLIAKKIAPVRLVLCAAPSYIEKYGAPTHPKELNNSHFLHYSYMDYSASENPLMKVLRASSQSNQSGLAANNGEMLMAAAIAGEGYILQPTFIVGEALKQGNLKTMLNDFELETMGLYAVYPHRKLLAPKLRAFIDFISSYFGDPPYWDHY</sequence>
<evidence type="ECO:0000256" key="2">
    <source>
        <dbReference type="ARBA" id="ARBA00023015"/>
    </source>
</evidence>
<dbReference type="FunFam" id="1.10.10.10:FF:000001">
    <property type="entry name" value="LysR family transcriptional regulator"/>
    <property type="match status" value="1"/>
</dbReference>
<dbReference type="PANTHER" id="PTHR30537">
    <property type="entry name" value="HTH-TYPE TRANSCRIPTIONAL REGULATOR"/>
    <property type="match status" value="1"/>
</dbReference>
<dbReference type="OrthoDB" id="9786526at2"/>
<accession>K6ZWU3</accession>
<evidence type="ECO:0000256" key="4">
    <source>
        <dbReference type="ARBA" id="ARBA00023163"/>
    </source>
</evidence>
<dbReference type="SUPFAM" id="SSF46785">
    <property type="entry name" value="Winged helix' DNA-binding domain"/>
    <property type="match status" value="1"/>
</dbReference>
<dbReference type="Gene3D" id="1.10.10.10">
    <property type="entry name" value="Winged helix-like DNA-binding domain superfamily/Winged helix DNA-binding domain"/>
    <property type="match status" value="1"/>
</dbReference>
<proteinExistence type="inferred from homology"/>
<dbReference type="RefSeq" id="WP_007105042.1">
    <property type="nucleotide sequence ID" value="NZ_BAER01000053.1"/>
</dbReference>
<comment type="caution">
    <text evidence="6">The sequence shown here is derived from an EMBL/GenBank/DDBJ whole genome shotgun (WGS) entry which is preliminary data.</text>
</comment>
<gene>
    <name evidence="6" type="ORF">GPLA_2358</name>
</gene>
<dbReference type="STRING" id="1129793.GPLA_2358"/>
<evidence type="ECO:0000256" key="3">
    <source>
        <dbReference type="ARBA" id="ARBA00023125"/>
    </source>
</evidence>
<keyword evidence="3" id="KW-0238">DNA-binding</keyword>
<dbReference type="PROSITE" id="PS50931">
    <property type="entry name" value="HTH_LYSR"/>
    <property type="match status" value="1"/>
</dbReference>
<protein>
    <submittedName>
        <fullName evidence="6">LysR family transcriptional regulator</fullName>
    </submittedName>
</protein>
<dbReference type="Pfam" id="PF03466">
    <property type="entry name" value="LysR_substrate"/>
    <property type="match status" value="1"/>
</dbReference>
<dbReference type="GO" id="GO:0003700">
    <property type="term" value="F:DNA-binding transcription factor activity"/>
    <property type="evidence" value="ECO:0007669"/>
    <property type="project" value="InterPro"/>
</dbReference>